<keyword evidence="2 6" id="KW-0812">Transmembrane</keyword>
<evidence type="ECO:0000256" key="3">
    <source>
        <dbReference type="ARBA" id="ARBA00022824"/>
    </source>
</evidence>
<feature type="transmembrane region" description="Helical" evidence="6">
    <location>
        <begin position="33"/>
        <end position="54"/>
    </location>
</feature>
<keyword evidence="8" id="KW-1185">Reference proteome</keyword>
<dbReference type="InParanoid" id="F0XRF2"/>
<evidence type="ECO:0000256" key="2">
    <source>
        <dbReference type="ARBA" id="ARBA00022692"/>
    </source>
</evidence>
<dbReference type="RefSeq" id="XP_014169298.1">
    <property type="nucleotide sequence ID" value="XM_014313823.1"/>
</dbReference>
<keyword evidence="5 6" id="KW-0472">Membrane</keyword>
<dbReference type="eggNOG" id="ENOG502S8DA">
    <property type="taxonomic scope" value="Eukaryota"/>
</dbReference>
<dbReference type="GO" id="GO:0005789">
    <property type="term" value="C:endoplasmic reticulum membrane"/>
    <property type="evidence" value="ECO:0007669"/>
    <property type="project" value="UniProtKB-SubCell"/>
</dbReference>
<evidence type="ECO:0000313" key="8">
    <source>
        <dbReference type="Proteomes" id="UP000007796"/>
    </source>
</evidence>
<dbReference type="AlphaFoldDB" id="F0XRF2"/>
<keyword evidence="4 6" id="KW-1133">Transmembrane helix</keyword>
<proteinExistence type="predicted"/>
<name>F0XRF2_GROCL</name>
<comment type="subcellular location">
    <subcellularLocation>
        <location evidence="1">Endoplasmic reticulum membrane</location>
        <topology evidence="1">Multi-pass membrane protein</topology>
    </subcellularLocation>
</comment>
<sequence>MTPLERFSKWVQLKIYQTEVTYSVYIFTPAEKFVFYSVVFLLFALTSIATFLYLPRYVAFLIGRAWFYAHGDTLDASTILEATTAAAGKAAEAAATVVREL</sequence>
<dbReference type="InterPro" id="IPR024512">
    <property type="entry name" value="Ser_palmitoyltrfase_ssu-like"/>
</dbReference>
<evidence type="ECO:0000313" key="7">
    <source>
        <dbReference type="EMBL" id="EFW99883.1"/>
    </source>
</evidence>
<reference evidence="7 8" key="1">
    <citation type="journal article" date="2011" name="Proc. Natl. Acad. Sci. U.S.A.">
        <title>Genome and transcriptome analyses of the mountain pine beetle-fungal symbiont Grosmannia clavigera, a lodgepole pine pathogen.</title>
        <authorList>
            <person name="DiGuistini S."/>
            <person name="Wang Y."/>
            <person name="Liao N.Y."/>
            <person name="Taylor G."/>
            <person name="Tanguay P."/>
            <person name="Feau N."/>
            <person name="Henrissat B."/>
            <person name="Chan S.K."/>
            <person name="Hesse-Orce U."/>
            <person name="Alamouti S.M."/>
            <person name="Tsui C.K.M."/>
            <person name="Docking R.T."/>
            <person name="Levasseur A."/>
            <person name="Haridas S."/>
            <person name="Robertson G."/>
            <person name="Birol I."/>
            <person name="Holt R.A."/>
            <person name="Marra M.A."/>
            <person name="Hamelin R.C."/>
            <person name="Hirst M."/>
            <person name="Jones S.J.M."/>
            <person name="Bohlmann J."/>
            <person name="Breuil C."/>
        </authorList>
    </citation>
    <scope>NUCLEOTIDE SEQUENCE [LARGE SCALE GENOMIC DNA]</scope>
    <source>
        <strain evidence="8">kw1407 / UAMH 11150</strain>
    </source>
</reference>
<dbReference type="OrthoDB" id="202672at2759"/>
<dbReference type="Pfam" id="PF11779">
    <property type="entry name" value="SPT_ssu-like"/>
    <property type="match status" value="1"/>
</dbReference>
<evidence type="ECO:0000256" key="6">
    <source>
        <dbReference type="SAM" id="Phobius"/>
    </source>
</evidence>
<organism evidence="8">
    <name type="scientific">Grosmannia clavigera (strain kw1407 / UAMH 11150)</name>
    <name type="common">Blue stain fungus</name>
    <name type="synonym">Graphiocladiella clavigera</name>
    <dbReference type="NCBI Taxonomy" id="655863"/>
    <lineage>
        <taxon>Eukaryota</taxon>
        <taxon>Fungi</taxon>
        <taxon>Dikarya</taxon>
        <taxon>Ascomycota</taxon>
        <taxon>Pezizomycotina</taxon>
        <taxon>Sordariomycetes</taxon>
        <taxon>Sordariomycetidae</taxon>
        <taxon>Ophiostomatales</taxon>
        <taxon>Ophiostomataceae</taxon>
        <taxon>Leptographium</taxon>
    </lineage>
</organism>
<dbReference type="STRING" id="655863.F0XRF2"/>
<gene>
    <name evidence="7" type="ORF">CMQ_201</name>
</gene>
<accession>F0XRF2</accession>
<evidence type="ECO:0000256" key="5">
    <source>
        <dbReference type="ARBA" id="ARBA00023136"/>
    </source>
</evidence>
<dbReference type="EMBL" id="GL629807">
    <property type="protein sequence ID" value="EFW99883.1"/>
    <property type="molecule type" value="Genomic_DNA"/>
</dbReference>
<evidence type="ECO:0000256" key="4">
    <source>
        <dbReference type="ARBA" id="ARBA00022989"/>
    </source>
</evidence>
<dbReference type="HOGENOM" id="CLU_122021_1_1_1"/>
<keyword evidence="3" id="KW-0256">Endoplasmic reticulum</keyword>
<evidence type="ECO:0000256" key="1">
    <source>
        <dbReference type="ARBA" id="ARBA00004477"/>
    </source>
</evidence>
<protein>
    <submittedName>
        <fullName evidence="7">Uncharacterized protein</fullName>
    </submittedName>
</protein>
<dbReference type="GeneID" id="25974952"/>
<dbReference type="Proteomes" id="UP000007796">
    <property type="component" value="Unassembled WGS sequence"/>
</dbReference>